<dbReference type="SUPFAM" id="SSF50494">
    <property type="entry name" value="Trypsin-like serine proteases"/>
    <property type="match status" value="1"/>
</dbReference>
<dbReference type="Proteomes" id="UP000285301">
    <property type="component" value="Unassembled WGS sequence"/>
</dbReference>
<dbReference type="InterPro" id="IPR009003">
    <property type="entry name" value="Peptidase_S1_PA"/>
</dbReference>
<feature type="non-terminal residue" evidence="2">
    <location>
        <position position="95"/>
    </location>
</feature>
<feature type="domain" description="Peptidase S1" evidence="1">
    <location>
        <begin position="33"/>
        <end position="92"/>
    </location>
</feature>
<dbReference type="InterPro" id="IPR018114">
    <property type="entry name" value="TRYPSIN_HIS"/>
</dbReference>
<evidence type="ECO:0000313" key="2">
    <source>
        <dbReference type="EMBL" id="RWS00773.1"/>
    </source>
</evidence>
<accession>A0A443QCL8</accession>
<evidence type="ECO:0000313" key="3">
    <source>
        <dbReference type="Proteomes" id="UP000285301"/>
    </source>
</evidence>
<dbReference type="PROSITE" id="PS00134">
    <property type="entry name" value="TRYPSIN_HIS"/>
    <property type="match status" value="1"/>
</dbReference>
<keyword evidence="3" id="KW-1185">Reference proteome</keyword>
<dbReference type="EMBL" id="NCKU01010526">
    <property type="protein sequence ID" value="RWS00773.1"/>
    <property type="molecule type" value="Genomic_DNA"/>
</dbReference>
<dbReference type="STRING" id="1965070.A0A443QCL8"/>
<reference evidence="2 3" key="1">
    <citation type="journal article" date="2018" name="Gigascience">
        <title>Genomes of trombidid mites reveal novel predicted allergens and laterally-transferred genes associated with secondary metabolism.</title>
        <authorList>
            <person name="Dong X."/>
            <person name="Chaisiri K."/>
            <person name="Xia D."/>
            <person name="Armstrong S.D."/>
            <person name="Fang Y."/>
            <person name="Donnelly M.J."/>
            <person name="Kadowaki T."/>
            <person name="McGarry J.W."/>
            <person name="Darby A.C."/>
            <person name="Makepeace B.L."/>
        </authorList>
    </citation>
    <scope>NUCLEOTIDE SEQUENCE [LARGE SCALE GENOMIC DNA]</scope>
    <source>
        <strain evidence="2">UoL-WK</strain>
    </source>
</reference>
<dbReference type="Gene3D" id="2.40.10.10">
    <property type="entry name" value="Trypsin-like serine proteases"/>
    <property type="match status" value="1"/>
</dbReference>
<dbReference type="InterPro" id="IPR043504">
    <property type="entry name" value="Peptidase_S1_PA_chymotrypsin"/>
</dbReference>
<proteinExistence type="predicted"/>
<dbReference type="OrthoDB" id="6510126at2759"/>
<dbReference type="GO" id="GO:0004252">
    <property type="term" value="F:serine-type endopeptidase activity"/>
    <property type="evidence" value="ECO:0007669"/>
    <property type="project" value="InterPro"/>
</dbReference>
<name>A0A443QCL8_9ACAR</name>
<dbReference type="InterPro" id="IPR001254">
    <property type="entry name" value="Trypsin_dom"/>
</dbReference>
<organism evidence="2 3">
    <name type="scientific">Dinothrombium tinctorium</name>
    <dbReference type="NCBI Taxonomy" id="1965070"/>
    <lineage>
        <taxon>Eukaryota</taxon>
        <taxon>Metazoa</taxon>
        <taxon>Ecdysozoa</taxon>
        <taxon>Arthropoda</taxon>
        <taxon>Chelicerata</taxon>
        <taxon>Arachnida</taxon>
        <taxon>Acari</taxon>
        <taxon>Acariformes</taxon>
        <taxon>Trombidiformes</taxon>
        <taxon>Prostigmata</taxon>
        <taxon>Anystina</taxon>
        <taxon>Parasitengona</taxon>
        <taxon>Trombidioidea</taxon>
        <taxon>Trombidiidae</taxon>
        <taxon>Dinothrombium</taxon>
    </lineage>
</organism>
<sequence length="95" mass="11033">MHQCSTTENNEAFECGREVTNKRLLLSRVVESPNVYPWMAFLASWRYPPNQRIRVAYCNGALISNRHILTAAHCIPEYTREIFIRLGTIHRVGNE</sequence>
<keyword evidence="2" id="KW-0378">Hydrolase</keyword>
<keyword evidence="2" id="KW-0645">Protease</keyword>
<protein>
    <submittedName>
        <fullName evidence="2">Venom protease-like protein</fullName>
    </submittedName>
</protein>
<dbReference type="GO" id="GO:0006508">
    <property type="term" value="P:proteolysis"/>
    <property type="evidence" value="ECO:0007669"/>
    <property type="project" value="UniProtKB-KW"/>
</dbReference>
<comment type="caution">
    <text evidence="2">The sequence shown here is derived from an EMBL/GenBank/DDBJ whole genome shotgun (WGS) entry which is preliminary data.</text>
</comment>
<gene>
    <name evidence="2" type="ORF">B4U79_18632</name>
</gene>
<evidence type="ECO:0000259" key="1">
    <source>
        <dbReference type="Pfam" id="PF00089"/>
    </source>
</evidence>
<dbReference type="Pfam" id="PF00089">
    <property type="entry name" value="Trypsin"/>
    <property type="match status" value="1"/>
</dbReference>
<dbReference type="AlphaFoldDB" id="A0A443QCL8"/>